<gene>
    <name evidence="1" type="ORF">H2072_02740</name>
</gene>
<comment type="caution">
    <text evidence="1">The sequence shown here is derived from an EMBL/GenBank/DDBJ whole genome shotgun (WGS) entry which is preliminary data.</text>
</comment>
<dbReference type="Gene3D" id="3.90.226.10">
    <property type="entry name" value="2-enoyl-CoA Hydratase, Chain A, domain 1"/>
    <property type="match status" value="1"/>
</dbReference>
<dbReference type="EMBL" id="JACETL010000026">
    <property type="protein sequence ID" value="MBA4692646.1"/>
    <property type="molecule type" value="Genomic_DNA"/>
</dbReference>
<proteinExistence type="predicted"/>
<name>A0A838XXN9_9GAMM</name>
<reference evidence="1 2" key="1">
    <citation type="submission" date="2020-06" db="EMBL/GenBank/DDBJ databases">
        <title>Dysbiosis in marine aquaculture revealed through microbiome analysis: reverse ecology for environmental sustainability.</title>
        <authorList>
            <person name="Haro-Moreno J.M."/>
            <person name="Coutinho F.H."/>
            <person name="Zaragoza-Solas A."/>
            <person name="Picazo A."/>
            <person name="Almagro-Moreno S."/>
            <person name="Lopez-Perez M."/>
        </authorList>
    </citation>
    <scope>NUCLEOTIDE SEQUENCE [LARGE SCALE GENOMIC DNA]</scope>
    <source>
        <strain evidence="1">MCMED-G41</strain>
    </source>
</reference>
<dbReference type="Pfam" id="PF00378">
    <property type="entry name" value="ECH_1"/>
    <property type="match status" value="1"/>
</dbReference>
<dbReference type="GO" id="GO:0016853">
    <property type="term" value="F:isomerase activity"/>
    <property type="evidence" value="ECO:0007669"/>
    <property type="project" value="UniProtKB-KW"/>
</dbReference>
<organism evidence="1 2">
    <name type="scientific">SAR86 cluster bacterium</name>
    <dbReference type="NCBI Taxonomy" id="2030880"/>
    <lineage>
        <taxon>Bacteria</taxon>
        <taxon>Pseudomonadati</taxon>
        <taxon>Pseudomonadota</taxon>
        <taxon>Gammaproteobacteria</taxon>
        <taxon>SAR86 cluster</taxon>
    </lineage>
</organism>
<dbReference type="PANTHER" id="PTHR43684:SF13">
    <property type="entry name" value="CHROMODOMAIN Y-LIKE PROTEIN"/>
    <property type="match status" value="1"/>
</dbReference>
<keyword evidence="1" id="KW-0413">Isomerase</keyword>
<sequence length="244" mass="26885">MSKLLSETEEGIRTLIFNRPEKKNAFDAELWAMFRDELNLASDDPEVYSVIVTGSANTFSSGVDLNSMMGDGGAEYEEPFETCIDALINFKKPLIGAVEGAAVGGGATILLHFDAVFISPNTKIKYPFSELGLAPEVGSSYLLFQALGYQQAAQLLFQSKAIDGTKYFELGLAKYVGDDFLNQANSYARELKEQSLSSIIETKAILKSFMLEELAKARSMETKAMKKLFGSEDNLKAVEKFFNK</sequence>
<dbReference type="InterPro" id="IPR001753">
    <property type="entry name" value="Enoyl-CoA_hydra/iso"/>
</dbReference>
<dbReference type="InterPro" id="IPR029045">
    <property type="entry name" value="ClpP/crotonase-like_dom_sf"/>
</dbReference>
<evidence type="ECO:0000313" key="2">
    <source>
        <dbReference type="Proteomes" id="UP000551848"/>
    </source>
</evidence>
<dbReference type="Proteomes" id="UP000551848">
    <property type="component" value="Unassembled WGS sequence"/>
</dbReference>
<evidence type="ECO:0000313" key="1">
    <source>
        <dbReference type="EMBL" id="MBA4692646.1"/>
    </source>
</evidence>
<dbReference type="CDD" id="cd06558">
    <property type="entry name" value="crotonase-like"/>
    <property type="match status" value="1"/>
</dbReference>
<protein>
    <submittedName>
        <fullName evidence="1">Enoyl-CoA hydratase/isomerase family protein</fullName>
    </submittedName>
</protein>
<dbReference type="SUPFAM" id="SSF52096">
    <property type="entry name" value="ClpP/crotonase"/>
    <property type="match status" value="1"/>
</dbReference>
<dbReference type="AlphaFoldDB" id="A0A838XXN9"/>
<dbReference type="PANTHER" id="PTHR43684">
    <property type="match status" value="1"/>
</dbReference>
<dbReference type="InterPro" id="IPR051053">
    <property type="entry name" value="ECH/Chromodomain_protein"/>
</dbReference>
<accession>A0A838XXN9</accession>